<organism evidence="1 2">
    <name type="scientific">Intrasporangium calvum</name>
    <dbReference type="NCBI Taxonomy" id="53358"/>
    <lineage>
        <taxon>Bacteria</taxon>
        <taxon>Bacillati</taxon>
        <taxon>Actinomycetota</taxon>
        <taxon>Actinomycetes</taxon>
        <taxon>Micrococcales</taxon>
        <taxon>Intrasporangiaceae</taxon>
        <taxon>Intrasporangium</taxon>
    </lineage>
</organism>
<sequence>MQATVHAFDPTLQTGSVIRDDGVLLPFDSAAFEGSGLRLVRVGQRLTVDVLNDQVVGLRIVGVSPPNGTY</sequence>
<accession>A0ABT5GG43</accession>
<comment type="caution">
    <text evidence="1">The sequence shown here is derived from an EMBL/GenBank/DDBJ whole genome shotgun (WGS) entry which is preliminary data.</text>
</comment>
<keyword evidence="2" id="KW-1185">Reference proteome</keyword>
<reference evidence="1 2" key="1">
    <citation type="submission" date="2022-11" db="EMBL/GenBank/DDBJ databases">
        <title>Anaerobic phenanthrene biodegradation by a DNRA strain PheN6.</title>
        <authorList>
            <person name="Zhang Z."/>
        </authorList>
    </citation>
    <scope>NUCLEOTIDE SEQUENCE [LARGE SCALE GENOMIC DNA]</scope>
    <source>
        <strain evidence="1 2">PheN6</strain>
    </source>
</reference>
<gene>
    <name evidence="1" type="ORF">OO014_08130</name>
</gene>
<dbReference type="EMBL" id="JAPFQL010000028">
    <property type="protein sequence ID" value="MDC5697223.1"/>
    <property type="molecule type" value="Genomic_DNA"/>
</dbReference>
<evidence type="ECO:0000313" key="1">
    <source>
        <dbReference type="EMBL" id="MDC5697223.1"/>
    </source>
</evidence>
<dbReference type="Proteomes" id="UP001150259">
    <property type="component" value="Unassembled WGS sequence"/>
</dbReference>
<name>A0ABT5GG43_9MICO</name>
<evidence type="ECO:0000313" key="2">
    <source>
        <dbReference type="Proteomes" id="UP001150259"/>
    </source>
</evidence>
<dbReference type="RefSeq" id="WP_272461801.1">
    <property type="nucleotide sequence ID" value="NZ_JAPFQL010000028.1"/>
</dbReference>
<protein>
    <submittedName>
        <fullName evidence="1">Cold-shock protein</fullName>
    </submittedName>
</protein>
<proteinExistence type="predicted"/>